<dbReference type="SFLD" id="SFLDS00003">
    <property type="entry name" value="Haloacid_Dehalogenase"/>
    <property type="match status" value="1"/>
</dbReference>
<comment type="caution">
    <text evidence="1">The sequence shown here is derived from an EMBL/GenBank/DDBJ whole genome shotgun (WGS) entry which is preliminary data.</text>
</comment>
<gene>
    <name evidence="1" type="ORF">IO99_03005</name>
</gene>
<keyword evidence="2" id="KW-1185">Reference proteome</keyword>
<dbReference type="InterPro" id="IPR006439">
    <property type="entry name" value="HAD-SF_hydro_IA"/>
</dbReference>
<protein>
    <submittedName>
        <fullName evidence="1">HAD family hydrolase</fullName>
    </submittedName>
</protein>
<dbReference type="PANTHER" id="PTHR43434">
    <property type="entry name" value="PHOSPHOGLYCOLATE PHOSPHATASE"/>
    <property type="match status" value="1"/>
</dbReference>
<evidence type="ECO:0000313" key="2">
    <source>
        <dbReference type="Proteomes" id="UP000028542"/>
    </source>
</evidence>
<sequence>MILETVDSIIFDLDGTMWDSLDAIVEIWNEAIKDFNDIDAIITKEKLKSVVGVPVIDLVKILLPDLQEERAIEFMNYCCKKENEYLPLHGGILFQGLEETLKKLSQKYKLFIVSNCHHGYIEAFFHAHNMKKYFIDFEHPGRTGLTKGENIKLIINRNNLKNPMYVGDTQGDRNAARLAGIPFVYASYGFGSVEDYDYKIDRFPELVDMYFRQ</sequence>
<dbReference type="InterPro" id="IPR036412">
    <property type="entry name" value="HAD-like_sf"/>
</dbReference>
<dbReference type="GO" id="GO:0008967">
    <property type="term" value="F:phosphoglycolate phosphatase activity"/>
    <property type="evidence" value="ECO:0007669"/>
    <property type="project" value="TreeGrafter"/>
</dbReference>
<dbReference type="PANTHER" id="PTHR43434:SF1">
    <property type="entry name" value="PHOSPHOGLYCOLATE PHOSPHATASE"/>
    <property type="match status" value="1"/>
</dbReference>
<dbReference type="STRING" id="318464.IO99_03005"/>
<dbReference type="RefSeq" id="WP_035129965.1">
    <property type="nucleotide sequence ID" value="NZ_JPMD01000003.1"/>
</dbReference>
<name>A0A084JHF2_9CLOT</name>
<dbReference type="InterPro" id="IPR023198">
    <property type="entry name" value="PGP-like_dom2"/>
</dbReference>
<reference evidence="1 2" key="1">
    <citation type="submission" date="2014-07" db="EMBL/GenBank/DDBJ databases">
        <title>Draft genome of Clostridium sulfidigenes 113A isolated from sediments associated with methane hydrate from Krishna Godavari basin.</title>
        <authorList>
            <person name="Honkalas V.S."/>
            <person name="Dabir A.P."/>
            <person name="Arora P."/>
            <person name="Dhakephalkar P.K."/>
        </authorList>
    </citation>
    <scope>NUCLEOTIDE SEQUENCE [LARGE SCALE GENOMIC DNA]</scope>
    <source>
        <strain evidence="1 2">113A</strain>
    </source>
</reference>
<dbReference type="SFLD" id="SFLDG01129">
    <property type="entry name" value="C1.5:_HAD__Beta-PGM__Phosphata"/>
    <property type="match status" value="1"/>
</dbReference>
<dbReference type="Gene3D" id="3.40.50.1000">
    <property type="entry name" value="HAD superfamily/HAD-like"/>
    <property type="match status" value="1"/>
</dbReference>
<dbReference type="eggNOG" id="COG0546">
    <property type="taxonomic scope" value="Bacteria"/>
</dbReference>
<dbReference type="InterPro" id="IPR023214">
    <property type="entry name" value="HAD_sf"/>
</dbReference>
<dbReference type="Pfam" id="PF13419">
    <property type="entry name" value="HAD_2"/>
    <property type="match status" value="1"/>
</dbReference>
<dbReference type="AlphaFoldDB" id="A0A084JHF2"/>
<organism evidence="1 2">
    <name type="scientific">Clostridium sulfidigenes</name>
    <dbReference type="NCBI Taxonomy" id="318464"/>
    <lineage>
        <taxon>Bacteria</taxon>
        <taxon>Bacillati</taxon>
        <taxon>Bacillota</taxon>
        <taxon>Clostridia</taxon>
        <taxon>Eubacteriales</taxon>
        <taxon>Clostridiaceae</taxon>
        <taxon>Clostridium</taxon>
    </lineage>
</organism>
<dbReference type="InterPro" id="IPR050155">
    <property type="entry name" value="HAD-like_hydrolase_sf"/>
</dbReference>
<dbReference type="NCBIfam" id="TIGR01549">
    <property type="entry name" value="HAD-SF-IA-v1"/>
    <property type="match status" value="1"/>
</dbReference>
<dbReference type="GO" id="GO:0006281">
    <property type="term" value="P:DNA repair"/>
    <property type="evidence" value="ECO:0007669"/>
    <property type="project" value="TreeGrafter"/>
</dbReference>
<proteinExistence type="predicted"/>
<dbReference type="EMBL" id="JPMD01000003">
    <property type="protein sequence ID" value="KEZ88386.1"/>
    <property type="molecule type" value="Genomic_DNA"/>
</dbReference>
<accession>A0A084JHF2</accession>
<evidence type="ECO:0000313" key="1">
    <source>
        <dbReference type="EMBL" id="KEZ88386.1"/>
    </source>
</evidence>
<dbReference type="SUPFAM" id="SSF56784">
    <property type="entry name" value="HAD-like"/>
    <property type="match status" value="1"/>
</dbReference>
<dbReference type="InterPro" id="IPR041492">
    <property type="entry name" value="HAD_2"/>
</dbReference>
<dbReference type="Gene3D" id="1.10.150.240">
    <property type="entry name" value="Putative phosphatase, domain 2"/>
    <property type="match status" value="1"/>
</dbReference>
<dbReference type="Proteomes" id="UP000028542">
    <property type="component" value="Unassembled WGS sequence"/>
</dbReference>
<keyword evidence="1" id="KW-0378">Hydrolase</keyword>